<gene>
    <name evidence="12" type="ORF">WJX81_001707</name>
</gene>
<evidence type="ECO:0000256" key="7">
    <source>
        <dbReference type="ARBA" id="ARBA00022912"/>
    </source>
</evidence>
<evidence type="ECO:0000256" key="1">
    <source>
        <dbReference type="ARBA" id="ARBA00001936"/>
    </source>
</evidence>
<sequence length="417" mass="42679">MTSAYTPIRGPFLKHAFAKSVDKGEDAWVQQRDLPCAGGPASLDVFGIFDGHGGKQAAASGRGGAGVGGSPGMDLGDLEEAAELLSCEQVPEGDKALWVSQDAAAVALPGALSRAFCGVQEQFFETSKVSGTTATAAVVLGWELLVANVGDSCAYLDTGAEVLLVSGNHRLDDNKAERARAEAAGAEVAASVLEGKPVGPLRVWPGGLAMSRSLGDFSAGAAVTPEPEVRAVVLPAAGARLILASDGLWDAVAPKTAAHHVRGLPASKAAMELVQLALKARGLRDDITVIVVDALPDPSARLPPPLQRRGSGPIGAGAEAAAGVVIGRPLELIGGTWRSAVWDRRMGAVQHTYGALLPPQSPSPVAQDSSGMSDGTAFDSDAAPSSFNSAELAFACTMDEQPAPADEEWETVPVKSV</sequence>
<evidence type="ECO:0000256" key="10">
    <source>
        <dbReference type="SAM" id="MobiDB-lite"/>
    </source>
</evidence>
<name>A0AAW1RBA4_9CHLO</name>
<dbReference type="Pfam" id="PF00481">
    <property type="entry name" value="PP2C"/>
    <property type="match status" value="1"/>
</dbReference>
<dbReference type="EC" id="3.1.3.16" evidence="3"/>
<dbReference type="Proteomes" id="UP001445335">
    <property type="component" value="Unassembled WGS sequence"/>
</dbReference>
<comment type="similarity">
    <text evidence="9">Belongs to the PP2C family.</text>
</comment>
<keyword evidence="8" id="KW-0464">Manganese</keyword>
<dbReference type="PROSITE" id="PS51746">
    <property type="entry name" value="PPM_2"/>
    <property type="match status" value="1"/>
</dbReference>
<dbReference type="CDD" id="cd00143">
    <property type="entry name" value="PP2Cc"/>
    <property type="match status" value="1"/>
</dbReference>
<proteinExistence type="inferred from homology"/>
<evidence type="ECO:0000256" key="9">
    <source>
        <dbReference type="RuleBase" id="RU003465"/>
    </source>
</evidence>
<keyword evidence="13" id="KW-1185">Reference proteome</keyword>
<evidence type="ECO:0000313" key="13">
    <source>
        <dbReference type="Proteomes" id="UP001445335"/>
    </source>
</evidence>
<keyword evidence="7 9" id="KW-0904">Protein phosphatase</keyword>
<dbReference type="PROSITE" id="PS01032">
    <property type="entry name" value="PPM_1"/>
    <property type="match status" value="1"/>
</dbReference>
<dbReference type="SMART" id="SM00332">
    <property type="entry name" value="PP2Cc"/>
    <property type="match status" value="1"/>
</dbReference>
<dbReference type="InterPro" id="IPR001932">
    <property type="entry name" value="PPM-type_phosphatase-like_dom"/>
</dbReference>
<evidence type="ECO:0000256" key="6">
    <source>
        <dbReference type="ARBA" id="ARBA00022842"/>
    </source>
</evidence>
<dbReference type="InterPro" id="IPR036457">
    <property type="entry name" value="PPM-type-like_dom_sf"/>
</dbReference>
<evidence type="ECO:0000313" key="12">
    <source>
        <dbReference type="EMBL" id="KAK9830885.1"/>
    </source>
</evidence>
<comment type="caution">
    <text evidence="12">The sequence shown here is derived from an EMBL/GenBank/DDBJ whole genome shotgun (WGS) entry which is preliminary data.</text>
</comment>
<evidence type="ECO:0000259" key="11">
    <source>
        <dbReference type="PROSITE" id="PS51746"/>
    </source>
</evidence>
<keyword evidence="5 9" id="KW-0378">Hydrolase</keyword>
<dbReference type="AlphaFoldDB" id="A0AAW1RBA4"/>
<dbReference type="GO" id="GO:0004722">
    <property type="term" value="F:protein serine/threonine phosphatase activity"/>
    <property type="evidence" value="ECO:0007669"/>
    <property type="project" value="UniProtKB-EC"/>
</dbReference>
<evidence type="ECO:0000256" key="5">
    <source>
        <dbReference type="ARBA" id="ARBA00022801"/>
    </source>
</evidence>
<comment type="cofactor">
    <cofactor evidence="1">
        <name>Mn(2+)</name>
        <dbReference type="ChEBI" id="CHEBI:29035"/>
    </cofactor>
</comment>
<feature type="region of interest" description="Disordered" evidence="10">
    <location>
        <begin position="355"/>
        <end position="384"/>
    </location>
</feature>
<evidence type="ECO:0000256" key="3">
    <source>
        <dbReference type="ARBA" id="ARBA00013081"/>
    </source>
</evidence>
<dbReference type="InterPro" id="IPR015655">
    <property type="entry name" value="PP2C"/>
</dbReference>
<reference evidence="12 13" key="1">
    <citation type="journal article" date="2024" name="Nat. Commun.">
        <title>Phylogenomics reveals the evolutionary origins of lichenization in chlorophyte algae.</title>
        <authorList>
            <person name="Puginier C."/>
            <person name="Libourel C."/>
            <person name="Otte J."/>
            <person name="Skaloud P."/>
            <person name="Haon M."/>
            <person name="Grisel S."/>
            <person name="Petersen M."/>
            <person name="Berrin J.G."/>
            <person name="Delaux P.M."/>
            <person name="Dal Grande F."/>
            <person name="Keller J."/>
        </authorList>
    </citation>
    <scope>NUCLEOTIDE SEQUENCE [LARGE SCALE GENOMIC DNA]</scope>
    <source>
        <strain evidence="12 13">SAG 245.80</strain>
    </source>
</reference>
<comment type="cofactor">
    <cofactor evidence="2">
        <name>Mg(2+)</name>
        <dbReference type="ChEBI" id="CHEBI:18420"/>
    </cofactor>
</comment>
<accession>A0AAW1RBA4</accession>
<evidence type="ECO:0000256" key="8">
    <source>
        <dbReference type="ARBA" id="ARBA00023211"/>
    </source>
</evidence>
<dbReference type="Gene3D" id="3.60.40.10">
    <property type="entry name" value="PPM-type phosphatase domain"/>
    <property type="match status" value="1"/>
</dbReference>
<dbReference type="PANTHER" id="PTHR47992">
    <property type="entry name" value="PROTEIN PHOSPHATASE"/>
    <property type="match status" value="1"/>
</dbReference>
<dbReference type="EMBL" id="JALJOU010000049">
    <property type="protein sequence ID" value="KAK9830885.1"/>
    <property type="molecule type" value="Genomic_DNA"/>
</dbReference>
<feature type="compositionally biased region" description="Polar residues" evidence="10">
    <location>
        <begin position="363"/>
        <end position="373"/>
    </location>
</feature>
<dbReference type="SUPFAM" id="SSF81606">
    <property type="entry name" value="PP2C-like"/>
    <property type="match status" value="1"/>
</dbReference>
<keyword evidence="4" id="KW-0479">Metal-binding</keyword>
<organism evidence="12 13">
    <name type="scientific">Elliptochloris bilobata</name>
    <dbReference type="NCBI Taxonomy" id="381761"/>
    <lineage>
        <taxon>Eukaryota</taxon>
        <taxon>Viridiplantae</taxon>
        <taxon>Chlorophyta</taxon>
        <taxon>core chlorophytes</taxon>
        <taxon>Trebouxiophyceae</taxon>
        <taxon>Trebouxiophyceae incertae sedis</taxon>
        <taxon>Elliptochloris clade</taxon>
        <taxon>Elliptochloris</taxon>
    </lineage>
</organism>
<feature type="domain" description="PPM-type phosphatase" evidence="11">
    <location>
        <begin position="2"/>
        <end position="294"/>
    </location>
</feature>
<dbReference type="InterPro" id="IPR000222">
    <property type="entry name" value="PP2C_BS"/>
</dbReference>
<keyword evidence="6" id="KW-0460">Magnesium</keyword>
<evidence type="ECO:0000256" key="2">
    <source>
        <dbReference type="ARBA" id="ARBA00001946"/>
    </source>
</evidence>
<protein>
    <recommendedName>
        <fullName evidence="3">protein-serine/threonine phosphatase</fullName>
        <ecNumber evidence="3">3.1.3.16</ecNumber>
    </recommendedName>
</protein>
<dbReference type="GO" id="GO:0046872">
    <property type="term" value="F:metal ion binding"/>
    <property type="evidence" value="ECO:0007669"/>
    <property type="project" value="UniProtKB-KW"/>
</dbReference>
<evidence type="ECO:0000256" key="4">
    <source>
        <dbReference type="ARBA" id="ARBA00022723"/>
    </source>
</evidence>